<keyword evidence="2" id="KW-1185">Reference proteome</keyword>
<name>A0A811VHQ3_CERCA</name>
<dbReference type="EMBL" id="CAJHJT010000056">
    <property type="protein sequence ID" value="CAD7014524.1"/>
    <property type="molecule type" value="Genomic_DNA"/>
</dbReference>
<evidence type="ECO:0000313" key="2">
    <source>
        <dbReference type="Proteomes" id="UP000606786"/>
    </source>
</evidence>
<evidence type="ECO:0000313" key="1">
    <source>
        <dbReference type="EMBL" id="CAD7014524.1"/>
    </source>
</evidence>
<dbReference type="AlphaFoldDB" id="A0A811VHQ3"/>
<comment type="caution">
    <text evidence="1">The sequence shown here is derived from an EMBL/GenBank/DDBJ whole genome shotgun (WGS) entry which is preliminary data.</text>
</comment>
<gene>
    <name evidence="1" type="ORF">CCAP1982_LOCUS22525</name>
</gene>
<sequence length="96" mass="10198">TQAQFAYQATQLNSGATTTITTSVPHVHTANIPLPTLHSCNGVQLFAPLNLLKKSSRSLLALHCEYGLSKFAAAAAAANCQVLGTFMQKVDNLLEL</sequence>
<feature type="non-terminal residue" evidence="1">
    <location>
        <position position="1"/>
    </location>
</feature>
<organism evidence="1 2">
    <name type="scientific">Ceratitis capitata</name>
    <name type="common">Mediterranean fruit fly</name>
    <name type="synonym">Tephritis capitata</name>
    <dbReference type="NCBI Taxonomy" id="7213"/>
    <lineage>
        <taxon>Eukaryota</taxon>
        <taxon>Metazoa</taxon>
        <taxon>Ecdysozoa</taxon>
        <taxon>Arthropoda</taxon>
        <taxon>Hexapoda</taxon>
        <taxon>Insecta</taxon>
        <taxon>Pterygota</taxon>
        <taxon>Neoptera</taxon>
        <taxon>Endopterygota</taxon>
        <taxon>Diptera</taxon>
        <taxon>Brachycera</taxon>
        <taxon>Muscomorpha</taxon>
        <taxon>Tephritoidea</taxon>
        <taxon>Tephritidae</taxon>
        <taxon>Ceratitis</taxon>
        <taxon>Ceratitis</taxon>
    </lineage>
</organism>
<accession>A0A811VHQ3</accession>
<reference evidence="1" key="1">
    <citation type="submission" date="2020-11" db="EMBL/GenBank/DDBJ databases">
        <authorList>
            <person name="Whitehead M."/>
        </authorList>
    </citation>
    <scope>NUCLEOTIDE SEQUENCE</scope>
    <source>
        <strain evidence="1">EGII</strain>
    </source>
</reference>
<protein>
    <submittedName>
        <fullName evidence="1">(Mediterranean fruit fly) hypothetical protein</fullName>
    </submittedName>
</protein>
<dbReference type="Proteomes" id="UP000606786">
    <property type="component" value="Unassembled WGS sequence"/>
</dbReference>
<proteinExistence type="predicted"/>